<reference evidence="3 4" key="1">
    <citation type="journal article" date="2019" name="ISME J.">
        <title>Insights into ecological role of a new deltaproteobacterial order Candidatus Acidulodesulfobacterales by metagenomics and metatranscriptomics.</title>
        <authorList>
            <person name="Tan S."/>
            <person name="Liu J."/>
            <person name="Fang Y."/>
            <person name="Hedlund B.P."/>
            <person name="Lian Z.H."/>
            <person name="Huang L.Y."/>
            <person name="Li J.T."/>
            <person name="Huang L.N."/>
            <person name="Li W.J."/>
            <person name="Jiang H.C."/>
            <person name="Dong H.L."/>
            <person name="Shu W.S."/>
        </authorList>
    </citation>
    <scope>NUCLEOTIDE SEQUENCE [LARGE SCALE GENOMIC DNA]</scope>
    <source>
        <strain evidence="3">AP1</strain>
    </source>
</reference>
<proteinExistence type="predicted"/>
<name>A0A519BMS1_9DELT</name>
<dbReference type="PANTHER" id="PTHR42924">
    <property type="entry name" value="EXONUCLEASE"/>
    <property type="match status" value="1"/>
</dbReference>
<dbReference type="InterPro" id="IPR016195">
    <property type="entry name" value="Pol/histidinol_Pase-like"/>
</dbReference>
<dbReference type="GO" id="GO:0004534">
    <property type="term" value="F:5'-3' RNA exonuclease activity"/>
    <property type="evidence" value="ECO:0007669"/>
    <property type="project" value="TreeGrafter"/>
</dbReference>
<dbReference type="SMART" id="SM00481">
    <property type="entry name" value="POLIIIAc"/>
    <property type="match status" value="1"/>
</dbReference>
<evidence type="ECO:0000313" key="4">
    <source>
        <dbReference type="Proteomes" id="UP000319296"/>
    </source>
</evidence>
<dbReference type="InterPro" id="IPR003141">
    <property type="entry name" value="Pol/His_phosphatase_N"/>
</dbReference>
<feature type="domain" description="Polymerase/histidinol phosphatase N-terminal" evidence="2">
    <location>
        <begin position="56"/>
        <end position="120"/>
    </location>
</feature>
<dbReference type="PANTHER" id="PTHR42924:SF3">
    <property type="entry name" value="POLYMERASE_HISTIDINOL PHOSPHATASE N-TERMINAL DOMAIN-CONTAINING PROTEIN"/>
    <property type="match status" value="1"/>
</dbReference>
<keyword evidence="1" id="KW-0812">Transmembrane</keyword>
<comment type="caution">
    <text evidence="3">The sequence shown here is derived from an EMBL/GenBank/DDBJ whole genome shotgun (WGS) entry which is preliminary data.</text>
</comment>
<dbReference type="GO" id="GO:0035312">
    <property type="term" value="F:5'-3' DNA exonuclease activity"/>
    <property type="evidence" value="ECO:0007669"/>
    <property type="project" value="TreeGrafter"/>
</dbReference>
<dbReference type="EMBL" id="SGBB01000007">
    <property type="protein sequence ID" value="RZD18561.1"/>
    <property type="molecule type" value="Genomic_DNA"/>
</dbReference>
<dbReference type="Proteomes" id="UP000319296">
    <property type="component" value="Unassembled WGS sequence"/>
</dbReference>
<accession>A0A519BMS1</accession>
<organism evidence="3 4">
    <name type="scientific">Candidatus Acididesulfobacter diazotrophicus</name>
    <dbReference type="NCBI Taxonomy" id="2597226"/>
    <lineage>
        <taxon>Bacteria</taxon>
        <taxon>Deltaproteobacteria</taxon>
        <taxon>Candidatus Acidulodesulfobacterales</taxon>
        <taxon>Candidatus Acididesulfobacter</taxon>
    </lineage>
</organism>
<protein>
    <recommendedName>
        <fullName evidence="2">Polymerase/histidinol phosphatase N-terminal domain-containing protein</fullName>
    </recommendedName>
</protein>
<keyword evidence="1" id="KW-1133">Transmembrane helix</keyword>
<feature type="transmembrane region" description="Helical" evidence="1">
    <location>
        <begin position="6"/>
        <end position="28"/>
    </location>
</feature>
<dbReference type="Gene3D" id="3.20.20.140">
    <property type="entry name" value="Metal-dependent hydrolases"/>
    <property type="match status" value="1"/>
</dbReference>
<evidence type="ECO:0000313" key="3">
    <source>
        <dbReference type="EMBL" id="RZD18561.1"/>
    </source>
</evidence>
<gene>
    <name evidence="3" type="ORF">EVG15_05030</name>
</gene>
<feature type="transmembrane region" description="Helical" evidence="1">
    <location>
        <begin position="189"/>
        <end position="210"/>
    </location>
</feature>
<dbReference type="InterPro" id="IPR052018">
    <property type="entry name" value="PHP_domain"/>
</dbReference>
<evidence type="ECO:0000256" key="1">
    <source>
        <dbReference type="SAM" id="Phobius"/>
    </source>
</evidence>
<sequence length="453" mass="52874">MYFNSLFLILGARYIILFAVILLVLIYARIKSFKIKIHFLDNNFYKGHIKFYDLNGIIHFHSTYSDGSGKIENLIKIAKKLKADFLISSDHNTLKPKYDGLEGHYGNLFYFAGEEINTEFGHFLALGIKDEIKRGDYKDVLLNIKKQNGLGIICHPHNWWTPWKNFSVSGFNGIEIINLDSQWRGMNPLYILLVLITYKINSFYSLHFLAHKPKKTLEFWDSVQKHNRLITGIASIDAHSNVKISKNKRVKFPKYEELFSIARTHLMLDKKFSGNIEKDKSLIIKAIKKGSCYFSFDLFGKPSGFYFEAETIGQNNRNEYFASGDTINLKKLKNEIQYINFYSGININHKKTNYEIILYKNGKQLYRVKNSALEFKIKISYNNTNIKPVKLTDKLNTEIKNKNDDNYGIETIKDFINNNKPESSNFYRIEINIIKGYKKITYLYSNNIEIFSE</sequence>
<dbReference type="SUPFAM" id="SSF89550">
    <property type="entry name" value="PHP domain-like"/>
    <property type="match status" value="1"/>
</dbReference>
<keyword evidence="1" id="KW-0472">Membrane</keyword>
<dbReference type="AlphaFoldDB" id="A0A519BMS1"/>
<evidence type="ECO:0000259" key="2">
    <source>
        <dbReference type="SMART" id="SM00481"/>
    </source>
</evidence>